<feature type="non-terminal residue" evidence="1">
    <location>
        <position position="1"/>
    </location>
</feature>
<protein>
    <submittedName>
        <fullName evidence="1">Uncharacterized protein</fullName>
    </submittedName>
</protein>
<comment type="caution">
    <text evidence="1">The sequence shown here is derived from an EMBL/GenBank/DDBJ whole genome shotgun (WGS) entry which is preliminary data.</text>
</comment>
<organism evidence="1 2">
    <name type="scientific">Pristionchus mayeri</name>
    <dbReference type="NCBI Taxonomy" id="1317129"/>
    <lineage>
        <taxon>Eukaryota</taxon>
        <taxon>Metazoa</taxon>
        <taxon>Ecdysozoa</taxon>
        <taxon>Nematoda</taxon>
        <taxon>Chromadorea</taxon>
        <taxon>Rhabditida</taxon>
        <taxon>Rhabditina</taxon>
        <taxon>Diplogasteromorpha</taxon>
        <taxon>Diplogasteroidea</taxon>
        <taxon>Neodiplogasteridae</taxon>
        <taxon>Pristionchus</taxon>
    </lineage>
</organism>
<dbReference type="AlphaFoldDB" id="A0AAN5D5W3"/>
<dbReference type="EMBL" id="BTRK01000006">
    <property type="protein sequence ID" value="GMR56989.1"/>
    <property type="molecule type" value="Genomic_DNA"/>
</dbReference>
<name>A0AAN5D5W3_9BILA</name>
<proteinExistence type="predicted"/>
<gene>
    <name evidence="1" type="ORF">PMAYCL1PPCAC_27184</name>
</gene>
<keyword evidence="2" id="KW-1185">Reference proteome</keyword>
<sequence>SIMDLIIHDTAASNILSMASNAKRIQLALLGQPEISDPVSFIAQLDSVVSSSVQLIHNSWSSTIFFRLPHIFWERFLNEKLSSGLVEYVYAISVGERVSSAPIDLPDDPIIILKWKKVKAG</sequence>
<evidence type="ECO:0000313" key="2">
    <source>
        <dbReference type="Proteomes" id="UP001328107"/>
    </source>
</evidence>
<evidence type="ECO:0000313" key="1">
    <source>
        <dbReference type="EMBL" id="GMR56989.1"/>
    </source>
</evidence>
<dbReference type="Proteomes" id="UP001328107">
    <property type="component" value="Unassembled WGS sequence"/>
</dbReference>
<accession>A0AAN5D5W3</accession>
<reference evidence="2" key="1">
    <citation type="submission" date="2022-10" db="EMBL/GenBank/DDBJ databases">
        <title>Genome assembly of Pristionchus species.</title>
        <authorList>
            <person name="Yoshida K."/>
            <person name="Sommer R.J."/>
        </authorList>
    </citation>
    <scope>NUCLEOTIDE SEQUENCE [LARGE SCALE GENOMIC DNA]</scope>
    <source>
        <strain evidence="2">RS5460</strain>
    </source>
</reference>